<name>A0A1I4DIM7_9GAMM</name>
<dbReference type="EMBL" id="FOSR01000009">
    <property type="protein sequence ID" value="SFK93508.1"/>
    <property type="molecule type" value="Genomic_DNA"/>
</dbReference>
<feature type="signal peptide" evidence="1">
    <location>
        <begin position="1"/>
        <end position="28"/>
    </location>
</feature>
<proteinExistence type="predicted"/>
<dbReference type="PROSITE" id="PS51318">
    <property type="entry name" value="TAT"/>
    <property type="match status" value="1"/>
</dbReference>
<gene>
    <name evidence="2" type="ORF">SAMN05192579_10989</name>
</gene>
<evidence type="ECO:0000313" key="3">
    <source>
        <dbReference type="Proteomes" id="UP000198725"/>
    </source>
</evidence>
<evidence type="ECO:0008006" key="4">
    <source>
        <dbReference type="Google" id="ProtNLM"/>
    </source>
</evidence>
<sequence length="303" mass="32330">MHKHRMSRAIALGGLALAGALVSLAAAADDGSSGAPANVSGKLLLTGGVSEIGGAAGGGLTPWAVIGGYGTNDQIGANAFYTRVNTQDYHLDDAGVMVGLYNRVEVSFAQQRFDTEKVGGLLGLGNGFTFKQNVIGVKVRLFGDAVLDQDSWMPQVSVGMQYKKNNQDAVVKYVGAKRSQGTDYYISATKLFLSQSLLLDATVRFTKANQLGILGFGGDKNNSYQAEFEGSAAYLLSRNWAIGAEYRQKPDNLGIAREDNWYDAFVAWAPTKHVSLTLAYANLGNIVIKDNQHGLYASVQVGF</sequence>
<evidence type="ECO:0000313" key="2">
    <source>
        <dbReference type="EMBL" id="SFK93508.1"/>
    </source>
</evidence>
<dbReference type="Proteomes" id="UP000198725">
    <property type="component" value="Unassembled WGS sequence"/>
</dbReference>
<dbReference type="AlphaFoldDB" id="A0A1I4DIM7"/>
<keyword evidence="3" id="KW-1185">Reference proteome</keyword>
<dbReference type="RefSeq" id="WP_092703975.1">
    <property type="nucleotide sequence ID" value="NZ_FOSR01000009.1"/>
</dbReference>
<accession>A0A1I4DIM7</accession>
<protein>
    <recommendedName>
        <fullName evidence="4">DUF3034 family protein</fullName>
    </recommendedName>
</protein>
<keyword evidence="1" id="KW-0732">Signal</keyword>
<evidence type="ECO:0000256" key="1">
    <source>
        <dbReference type="SAM" id="SignalP"/>
    </source>
</evidence>
<dbReference type="InterPro" id="IPR006311">
    <property type="entry name" value="TAT_signal"/>
</dbReference>
<organism evidence="2 3">
    <name type="scientific">Rhodanobacter glycinis</name>
    <dbReference type="NCBI Taxonomy" id="582702"/>
    <lineage>
        <taxon>Bacteria</taxon>
        <taxon>Pseudomonadati</taxon>
        <taxon>Pseudomonadota</taxon>
        <taxon>Gammaproteobacteria</taxon>
        <taxon>Lysobacterales</taxon>
        <taxon>Rhodanobacteraceae</taxon>
        <taxon>Rhodanobacter</taxon>
    </lineage>
</organism>
<feature type="chain" id="PRO_5011653109" description="DUF3034 family protein" evidence="1">
    <location>
        <begin position="29"/>
        <end position="303"/>
    </location>
</feature>
<reference evidence="3" key="1">
    <citation type="submission" date="2016-10" db="EMBL/GenBank/DDBJ databases">
        <authorList>
            <person name="Varghese N."/>
            <person name="Submissions S."/>
        </authorList>
    </citation>
    <scope>NUCLEOTIDE SEQUENCE [LARGE SCALE GENOMIC DNA]</scope>
    <source>
        <strain evidence="3">MO64</strain>
    </source>
</reference>
<dbReference type="InterPro" id="IPR021393">
    <property type="entry name" value="DUF3034"/>
</dbReference>
<dbReference type="Pfam" id="PF11231">
    <property type="entry name" value="DUF3034"/>
    <property type="match status" value="1"/>
</dbReference>